<dbReference type="KEGG" id="samb:SAM23877_7277"/>
<dbReference type="Pfam" id="PF19086">
    <property type="entry name" value="Terpene_syn_C_2"/>
    <property type="match status" value="1"/>
</dbReference>
<reference evidence="3" key="3">
    <citation type="journal article" date="2015" name="J. Biotechnol.">
        <title>Complete genome sequence of Streptomyces ambofaciens ATCC 23877, the spiramycin producer.</title>
        <authorList>
            <person name="Thibessard A."/>
            <person name="Haas D."/>
            <person name="Gerbaud C."/>
            <person name="Aigle B."/>
            <person name="Lautru S."/>
            <person name="Pernodet J.L."/>
            <person name="Leblond P."/>
        </authorList>
    </citation>
    <scope>NUCLEOTIDE SEQUENCE [LARGE SCALE GENOMIC DNA]</scope>
    <source>
        <strain evidence="3">ATCC 23877 / 3486 / DSM 40053 / JCM 4204 / NBRC 12836 / NRRL B-2516</strain>
    </source>
</reference>
<dbReference type="EMBL" id="AM238664">
    <property type="protein sequence ID" value="CAJ88038.1"/>
    <property type="molecule type" value="Genomic_DNA"/>
</dbReference>
<accession>A0AC34</accession>
<gene>
    <name evidence="1" type="ORF">SAM23877_7277</name>
    <name evidence="2" type="ORF">SAMR0328</name>
</gene>
<evidence type="ECO:0000313" key="1">
    <source>
        <dbReference type="EMBL" id="AKZ60320.1"/>
    </source>
</evidence>
<dbReference type="SUPFAM" id="SSF48576">
    <property type="entry name" value="Terpenoid synthases"/>
    <property type="match status" value="1"/>
</dbReference>
<dbReference type="RefSeq" id="WP_053141741.1">
    <property type="nucleotide sequence ID" value="NZ_CP012382.1"/>
</dbReference>
<reference evidence="2" key="2">
    <citation type="journal article" date="2006" name="Mol. Biol. Evol.">
        <title>Evolution of the terminal regions of the Streptomyces linear chromosome.</title>
        <authorList>
            <person name="Choulet F."/>
            <person name="Aigle B."/>
            <person name="Gallois A."/>
            <person name="Mangenot S."/>
            <person name="Gerbaud C."/>
            <person name="Truong C."/>
            <person name="Francou F.X."/>
            <person name="Fourrier C."/>
            <person name="Guerineau M."/>
            <person name="Decaris B."/>
            <person name="Barbe V."/>
            <person name="Pernodet J.L."/>
            <person name="Leblond P."/>
        </authorList>
    </citation>
    <scope>NUCLEOTIDE SEQUENCE</scope>
    <source>
        <strain evidence="2">ATCC 23877</strain>
    </source>
</reference>
<proteinExistence type="predicted"/>
<dbReference type="AlphaFoldDB" id="A0AC34"/>
<sequence length="345" mass="38379">MVIGDVPAFTGTPVVGHPHVEEIQSQSLKWMGDMGLLPDPKVRARYAGMRVGAWPSHCYPYTSFDYGLLLAYWWSWWTYVDDVAPQMDCDQWLKLSLDMEHVLRCAGDSAVPAGGSDSCQPVLRSLADLCRRTAAAGSDAYYDQVAAGNIDALYGFGLEAFNERLRRAPDIDLEVSRHCEYLRGRYKTIGLILDVAYIEGALGFDVPSSVRRTTAWQDVLETAFSVMILQNDLVGAARDEAASDTHNAVNLLRRLHGLSRADAEHQITRAIAARIAEFLHLERVFPDHVTDLGLPALDLERVQDIIGKLKIMSQGALAWYTETSRYIPASRTANRADNFASRCQT</sequence>
<dbReference type="InterPro" id="IPR008949">
    <property type="entry name" value="Isoprenoid_synthase_dom_sf"/>
</dbReference>
<protein>
    <submittedName>
        <fullName evidence="2">Putative glutamate dehydrogenase/leucine dehydrogenase</fullName>
    </submittedName>
</protein>
<dbReference type="STRING" id="1889.SAM40697_6566"/>
<dbReference type="EMBL" id="CP012382">
    <property type="protein sequence ID" value="AKZ60320.1"/>
    <property type="molecule type" value="Genomic_DNA"/>
</dbReference>
<dbReference type="Gene3D" id="1.10.600.10">
    <property type="entry name" value="Farnesyl Diphosphate Synthase"/>
    <property type="match status" value="1"/>
</dbReference>
<evidence type="ECO:0000313" key="3">
    <source>
        <dbReference type="Proteomes" id="UP000061018"/>
    </source>
</evidence>
<reference evidence="2" key="1">
    <citation type="journal article" date="2006" name="Microbiology (Mosc.)">
        <title>Multiple biosynthetic and uptake systems mediate siderophore-dependent iron acquisition in Streptomyces coelicolor A3(2) and Streptomyces ambofaciens ATCC 23877.</title>
        <authorList>
            <person name="Barona-Gomez F."/>
            <person name="Lautru S."/>
            <person name="Francou F.X."/>
            <person name="Leblond P."/>
            <person name="Pernodet J.L."/>
            <person name="Challis G.L."/>
        </authorList>
    </citation>
    <scope>NUCLEOTIDE SEQUENCE</scope>
    <source>
        <strain evidence="2">ATCC 23877</strain>
    </source>
</reference>
<reference evidence="1" key="4">
    <citation type="submission" date="2015-07" db="EMBL/GenBank/DDBJ databases">
        <title>Complete genome sequence of Streptomyces ambofaciens ATCC 23877, the spiramycin producer.</title>
        <authorList>
            <person name="Thibessard A."/>
            <person name="Haas D."/>
            <person name="Gerbaud C."/>
            <person name="Aigle B."/>
            <person name="Lautru S."/>
            <person name="Pernodet J.-L."/>
            <person name="Leblond P."/>
        </authorList>
    </citation>
    <scope>NUCLEOTIDE SEQUENCE [LARGE SCALE GENOMIC DNA]</scope>
    <source>
        <strain evidence="1">ATCC 23877</strain>
    </source>
</reference>
<evidence type="ECO:0000313" key="2">
    <source>
        <dbReference type="EMBL" id="CAJ88038.1"/>
    </source>
</evidence>
<organism evidence="2">
    <name type="scientific">Streptomyces ambofaciens (strain ATCC 23877 / 3486 / DSM 40053 / JCM 4204 / NBRC 12836 / NRRL B-2516)</name>
    <dbReference type="NCBI Taxonomy" id="278992"/>
    <lineage>
        <taxon>Bacteria</taxon>
        <taxon>Bacillati</taxon>
        <taxon>Actinomycetota</taxon>
        <taxon>Actinomycetes</taxon>
        <taxon>Kitasatosporales</taxon>
        <taxon>Streptomycetaceae</taxon>
        <taxon>Streptomyces</taxon>
    </lineage>
</organism>
<name>A0AC34_STRA7</name>
<dbReference type="Proteomes" id="UP000061018">
    <property type="component" value="Chromosome"/>
</dbReference>